<dbReference type="WBParaSite" id="JU765_v2.g17928.t2">
    <property type="protein sequence ID" value="JU765_v2.g17928.t2"/>
    <property type="gene ID" value="JU765_v2.g17928"/>
</dbReference>
<proteinExistence type="predicted"/>
<evidence type="ECO:0000313" key="1">
    <source>
        <dbReference type="Proteomes" id="UP000887576"/>
    </source>
</evidence>
<accession>A0AC34QNP3</accession>
<organism evidence="1 2">
    <name type="scientific">Panagrolaimus sp. JU765</name>
    <dbReference type="NCBI Taxonomy" id="591449"/>
    <lineage>
        <taxon>Eukaryota</taxon>
        <taxon>Metazoa</taxon>
        <taxon>Ecdysozoa</taxon>
        <taxon>Nematoda</taxon>
        <taxon>Chromadorea</taxon>
        <taxon>Rhabditida</taxon>
        <taxon>Tylenchina</taxon>
        <taxon>Panagrolaimomorpha</taxon>
        <taxon>Panagrolaimoidea</taxon>
        <taxon>Panagrolaimidae</taxon>
        <taxon>Panagrolaimus</taxon>
    </lineage>
</organism>
<reference evidence="2" key="1">
    <citation type="submission" date="2022-11" db="UniProtKB">
        <authorList>
            <consortium name="WormBaseParasite"/>
        </authorList>
    </citation>
    <scope>IDENTIFICATION</scope>
</reference>
<dbReference type="Proteomes" id="UP000887576">
    <property type="component" value="Unplaced"/>
</dbReference>
<name>A0AC34QNP3_9BILA</name>
<protein>
    <submittedName>
        <fullName evidence="2">Uncharacterized protein</fullName>
    </submittedName>
</protein>
<evidence type="ECO:0000313" key="2">
    <source>
        <dbReference type="WBParaSite" id="JU765_v2.g17928.t2"/>
    </source>
</evidence>
<sequence length="190" mass="20161">MEGIPDVPDEPVNKAPKLSSIPVPSLPAVIPTPSVASIPTPFGHPPAVNGVPAAYPGYGVGAYGAYPYTAPRPSTASIPTPYGVPPMPYSAAPIQTPTHLIPTPSAIQTIPAPTSAMYGNPMYGNRPTISLPAQIPFPSEEPKQPPAAPVEAESSQLKKKSAARTHLYHPDESISLEEIFLQRIQRLQRY</sequence>